<reference evidence="3 4" key="2">
    <citation type="submission" date="2025-04" db="UniProtKB">
        <authorList>
            <consortium name="RefSeq"/>
        </authorList>
    </citation>
    <scope>IDENTIFICATION</scope>
    <source>
        <tissue evidence="3 4">Whole plant</tissue>
    </source>
</reference>
<evidence type="ECO:0000313" key="4">
    <source>
        <dbReference type="RefSeq" id="XP_052109747.1"/>
    </source>
</evidence>
<dbReference type="RefSeq" id="XP_052109747.1">
    <property type="nucleotide sequence ID" value="XM_052253787.1"/>
</dbReference>
<organism evidence="2 3">
    <name type="scientific">Arachis duranensis</name>
    <name type="common">Wild peanut</name>
    <dbReference type="NCBI Taxonomy" id="130453"/>
    <lineage>
        <taxon>Eukaryota</taxon>
        <taxon>Viridiplantae</taxon>
        <taxon>Streptophyta</taxon>
        <taxon>Embryophyta</taxon>
        <taxon>Tracheophyta</taxon>
        <taxon>Spermatophyta</taxon>
        <taxon>Magnoliopsida</taxon>
        <taxon>eudicotyledons</taxon>
        <taxon>Gunneridae</taxon>
        <taxon>Pentapetalae</taxon>
        <taxon>rosids</taxon>
        <taxon>fabids</taxon>
        <taxon>Fabales</taxon>
        <taxon>Fabaceae</taxon>
        <taxon>Papilionoideae</taxon>
        <taxon>50 kb inversion clade</taxon>
        <taxon>dalbergioids sensu lato</taxon>
        <taxon>Dalbergieae</taxon>
        <taxon>Pterocarpus clade</taxon>
        <taxon>Arachis</taxon>
    </lineage>
</organism>
<dbReference type="InterPro" id="IPR032675">
    <property type="entry name" value="LRR_dom_sf"/>
</dbReference>
<dbReference type="AlphaFoldDB" id="A0A9C6T9B0"/>
<keyword evidence="2" id="KW-1185">Reference proteome</keyword>
<evidence type="ECO:0000313" key="5">
    <source>
        <dbReference type="RefSeq" id="XP_052112178.1"/>
    </source>
</evidence>
<evidence type="ECO:0000313" key="3">
    <source>
        <dbReference type="RefSeq" id="XP_052109746.1"/>
    </source>
</evidence>
<dbReference type="SUPFAM" id="SSF52058">
    <property type="entry name" value="L domain-like"/>
    <property type="match status" value="1"/>
</dbReference>
<dbReference type="RefSeq" id="XP_052112178.1">
    <property type="nucleotide sequence ID" value="XM_052256218.1"/>
</dbReference>
<evidence type="ECO:0000313" key="2">
    <source>
        <dbReference type="Proteomes" id="UP000515211"/>
    </source>
</evidence>
<evidence type="ECO:0000259" key="1">
    <source>
        <dbReference type="Pfam" id="PF25019"/>
    </source>
</evidence>
<dbReference type="RefSeq" id="XP_052109746.1">
    <property type="nucleotide sequence ID" value="XM_052253786.1"/>
</dbReference>
<protein>
    <submittedName>
        <fullName evidence="3 4">Disease resistance RPP13-like protein 1 isoform X1</fullName>
    </submittedName>
</protein>
<dbReference type="PANTHER" id="PTHR47186">
    <property type="entry name" value="LEUCINE-RICH REPEAT-CONTAINING PROTEIN 57"/>
    <property type="match status" value="1"/>
</dbReference>
<accession>A0A9C6T9B0</accession>
<feature type="domain" description="R13L1/DRL21-like LRR repeat region" evidence="1">
    <location>
        <begin position="47"/>
        <end position="170"/>
    </location>
</feature>
<dbReference type="Pfam" id="PF25019">
    <property type="entry name" value="LRR_R13L1-DRL21"/>
    <property type="match status" value="1"/>
</dbReference>
<dbReference type="KEGG" id="adu:107478160"/>
<gene>
    <name evidence="3 4" type="primary">LOC107478160</name>
    <name evidence="5 6" type="synonym">LOC127739588</name>
</gene>
<name>A0A9C6T9B0_ARADU</name>
<dbReference type="GeneID" id="107478160"/>
<dbReference type="PANTHER" id="PTHR47186:SF18">
    <property type="entry name" value="RX N-TERMINAL DOMAIN-CONTAINING PROTEIN"/>
    <property type="match status" value="1"/>
</dbReference>
<dbReference type="RefSeq" id="XP_052112179.1">
    <property type="nucleotide sequence ID" value="XM_052256219.1"/>
</dbReference>
<dbReference type="Proteomes" id="UP000515211">
    <property type="component" value="Chromosome 1"/>
</dbReference>
<evidence type="ECO:0000313" key="6">
    <source>
        <dbReference type="RefSeq" id="XP_052112179.1"/>
    </source>
</evidence>
<reference evidence="2" key="1">
    <citation type="journal article" date="2016" name="Nat. Genet.">
        <title>The genome sequences of Arachis duranensis and Arachis ipaensis, the diploid ancestors of cultivated peanut.</title>
        <authorList>
            <person name="Bertioli D.J."/>
            <person name="Cannon S.B."/>
            <person name="Froenicke L."/>
            <person name="Huang G."/>
            <person name="Farmer A.D."/>
            <person name="Cannon E.K."/>
            <person name="Liu X."/>
            <person name="Gao D."/>
            <person name="Clevenger J."/>
            <person name="Dash S."/>
            <person name="Ren L."/>
            <person name="Moretzsohn M.C."/>
            <person name="Shirasawa K."/>
            <person name="Huang W."/>
            <person name="Vidigal B."/>
            <person name="Abernathy B."/>
            <person name="Chu Y."/>
            <person name="Niederhuth C.E."/>
            <person name="Umale P."/>
            <person name="Araujo A.C."/>
            <person name="Kozik A."/>
            <person name="Kim K.D."/>
            <person name="Burow M.D."/>
            <person name="Varshney R.K."/>
            <person name="Wang X."/>
            <person name="Zhang X."/>
            <person name="Barkley N."/>
            <person name="Guimaraes P.M."/>
            <person name="Isobe S."/>
            <person name="Guo B."/>
            <person name="Liao B."/>
            <person name="Stalker H.T."/>
            <person name="Schmitz R.J."/>
            <person name="Scheffler B.E."/>
            <person name="Leal-Bertioli S.C."/>
            <person name="Xun X."/>
            <person name="Jackson S.A."/>
            <person name="Michelmore R."/>
            <person name="Ozias-Akins P."/>
        </authorList>
    </citation>
    <scope>NUCLEOTIDE SEQUENCE [LARGE SCALE GENOMIC DNA]</scope>
    <source>
        <strain evidence="2">cv. V14167</strain>
    </source>
</reference>
<proteinExistence type="predicted"/>
<dbReference type="Gene3D" id="3.80.10.10">
    <property type="entry name" value="Ribonuclease Inhibitor"/>
    <property type="match status" value="1"/>
</dbReference>
<dbReference type="InterPro" id="IPR056789">
    <property type="entry name" value="LRR_R13L1-DRL21"/>
</dbReference>
<sequence length="285" mass="32353">MGELVNLRRLDIHGTNLQELPVEILKLENLQALTGFVVSKQHNGLKLTEMRKFPNLQRKLCISKLENVIDPSDAYQANLKEKKQIEKLLLEWSDSILEDSQQVVLEYLQPSTNLKKLNIKCYGGTSFPRWLGDSSFGSLLSLRIEDCRHCSSLPPLGQLKCLKELFISSMKSVMTIGSEFYGSNPPSFQPFPSLETLSFNSMTEWEEWNLIDGLTTEFPRLSYLSLSSCLKLKGNLPNNLPCLIQLVVEDCPLLGSQISGEVDGRNIMTPFNLFTEHILHFNFLQ</sequence>